<feature type="binding site" evidence="5">
    <location>
        <position position="91"/>
    </location>
    <ligand>
        <name>Zn(2+)</name>
        <dbReference type="ChEBI" id="CHEBI:29105"/>
    </ligand>
</feature>
<evidence type="ECO:0000259" key="6">
    <source>
        <dbReference type="Pfam" id="PF01227"/>
    </source>
</evidence>
<dbReference type="FunFam" id="1.10.286.10:FF:000001">
    <property type="entry name" value="GTP cyclohydrolase 1"/>
    <property type="match status" value="1"/>
</dbReference>
<keyword evidence="5" id="KW-0479">Metal-binding</keyword>
<evidence type="ECO:0000256" key="2">
    <source>
        <dbReference type="ARBA" id="ARBA00005080"/>
    </source>
</evidence>
<feature type="binding site" evidence="5">
    <location>
        <position position="160"/>
    </location>
    <ligand>
        <name>Zn(2+)</name>
        <dbReference type="ChEBI" id="CHEBI:29105"/>
    </ligand>
</feature>
<organism evidence="7">
    <name type="scientific">Proteinivorax hydrogeniformans</name>
    <dbReference type="NCBI Taxonomy" id="1826727"/>
    <lineage>
        <taxon>Bacteria</taxon>
        <taxon>Bacillati</taxon>
        <taxon>Bacillota</taxon>
        <taxon>Clostridia</taxon>
        <taxon>Eubacteriales</taxon>
        <taxon>Proteinivoracaceae</taxon>
        <taxon>Proteinivorax</taxon>
    </lineage>
</organism>
<name>A0AAU8HRW6_9FIRM</name>
<dbReference type="NCBIfam" id="NF006825">
    <property type="entry name" value="PRK09347.1-2"/>
    <property type="match status" value="1"/>
</dbReference>
<dbReference type="InterPro" id="IPR018234">
    <property type="entry name" value="GTP_CycHdrlase_I_CS"/>
</dbReference>
<dbReference type="AlphaFoldDB" id="A0AAU8HRW6"/>
<comment type="similarity">
    <text evidence="5">Belongs to the GTP cyclohydrolase I family.</text>
</comment>
<dbReference type="HAMAP" id="MF_00223">
    <property type="entry name" value="FolE"/>
    <property type="match status" value="1"/>
</dbReference>
<comment type="subunit">
    <text evidence="5">Homopolymer.</text>
</comment>
<dbReference type="PROSITE" id="PS00859">
    <property type="entry name" value="GTP_CYCLOHYDROL_1_1"/>
    <property type="match status" value="1"/>
</dbReference>
<evidence type="ECO:0000256" key="1">
    <source>
        <dbReference type="ARBA" id="ARBA00001052"/>
    </source>
</evidence>
<gene>
    <name evidence="5 7" type="primary">folE</name>
    <name evidence="7" type="ORF">PRVXH_002185</name>
</gene>
<reference evidence="7" key="2">
    <citation type="submission" date="2024-06" db="EMBL/GenBank/DDBJ databases">
        <authorList>
            <person name="Petrova K.O."/>
            <person name="Toshchakov S.V."/>
            <person name="Boltjanskaja Y.V."/>
            <person name="Kevbrin V.V."/>
        </authorList>
    </citation>
    <scope>NUCLEOTIDE SEQUENCE</scope>
    <source>
        <strain evidence="7">Z-710</strain>
    </source>
</reference>
<feature type="domain" description="GTP cyclohydrolase I" evidence="6">
    <location>
        <begin position="9"/>
        <end position="196"/>
    </location>
</feature>
<keyword evidence="5" id="KW-0862">Zinc</keyword>
<evidence type="ECO:0000256" key="3">
    <source>
        <dbReference type="ARBA" id="ARBA00022563"/>
    </source>
</evidence>
<evidence type="ECO:0000313" key="7">
    <source>
        <dbReference type="EMBL" id="XCI28234.1"/>
    </source>
</evidence>
<dbReference type="PANTHER" id="PTHR11109:SF7">
    <property type="entry name" value="GTP CYCLOHYDROLASE 1"/>
    <property type="match status" value="1"/>
</dbReference>
<keyword evidence="3 5" id="KW-0554">One-carbon metabolism</keyword>
<proteinExistence type="inferred from homology"/>
<dbReference type="InterPro" id="IPR043134">
    <property type="entry name" value="GTP-CH-I_N"/>
</dbReference>
<dbReference type="GO" id="GO:0005525">
    <property type="term" value="F:GTP binding"/>
    <property type="evidence" value="ECO:0007669"/>
    <property type="project" value="UniProtKB-KW"/>
</dbReference>
<reference evidence="7" key="1">
    <citation type="journal article" date="2018" name="Antonie Van Leeuwenhoek">
        <title>Proteinivorax hydrogeniformans sp. nov., an anaerobic, haloalkaliphilic bacterium fermenting proteinaceous compounds with high hydrogen production.</title>
        <authorList>
            <person name="Boltyanskaya Y."/>
            <person name="Detkova E."/>
            <person name="Pimenov N."/>
            <person name="Kevbrin V."/>
        </authorList>
    </citation>
    <scope>NUCLEOTIDE SEQUENCE</scope>
    <source>
        <strain evidence="7">Z-710</strain>
    </source>
</reference>
<dbReference type="GO" id="GO:0005737">
    <property type="term" value="C:cytoplasm"/>
    <property type="evidence" value="ECO:0007669"/>
    <property type="project" value="TreeGrafter"/>
</dbReference>
<comment type="pathway">
    <text evidence="2 5">Cofactor biosynthesis; 7,8-dihydroneopterin triphosphate biosynthesis; 7,8-dihydroneopterin triphosphate from GTP: step 1/1.</text>
</comment>
<dbReference type="InterPro" id="IPR043133">
    <property type="entry name" value="GTP-CH-I_C/QueF"/>
</dbReference>
<protein>
    <recommendedName>
        <fullName evidence="5">GTP cyclohydrolase 1</fullName>
        <ecNumber evidence="5">3.5.4.16</ecNumber>
    </recommendedName>
    <alternativeName>
        <fullName evidence="5">GTP cyclohydrolase I</fullName>
        <shortName evidence="5">GTP-CH-I</shortName>
    </alternativeName>
</protein>
<dbReference type="GO" id="GO:0008270">
    <property type="term" value="F:zinc ion binding"/>
    <property type="evidence" value="ECO:0007669"/>
    <property type="project" value="UniProtKB-UniRule"/>
</dbReference>
<evidence type="ECO:0000256" key="5">
    <source>
        <dbReference type="HAMAP-Rule" id="MF_00223"/>
    </source>
</evidence>
<dbReference type="GO" id="GO:0046654">
    <property type="term" value="P:tetrahydrofolate biosynthetic process"/>
    <property type="evidence" value="ECO:0007669"/>
    <property type="project" value="UniProtKB-UniRule"/>
</dbReference>
<dbReference type="Pfam" id="PF01227">
    <property type="entry name" value="GTP_cyclohydroI"/>
    <property type="match status" value="1"/>
</dbReference>
<sequence length="197" mass="22357">MKSIDTEKIEKNIRQILIALGDNPDREGLAETPKRVANMYKEVFEGMRYSNEEVAEMFDKTFEEETGYTVNKSKNMVVVQDIPIFSFCEHHLALMYNMKVAVGYIPNKKIIGLSKIARIAEMVAKRLQLQERIGRDIAEVMAMVANTDDVAVVIEGEHSCMTSRGIKKGGALTKTSTFKGKFEEDNELRNEFLLLVK</sequence>
<dbReference type="SUPFAM" id="SSF55620">
    <property type="entry name" value="Tetrahydrobiopterin biosynthesis enzymes-like"/>
    <property type="match status" value="1"/>
</dbReference>
<evidence type="ECO:0000256" key="4">
    <source>
        <dbReference type="ARBA" id="ARBA00022801"/>
    </source>
</evidence>
<keyword evidence="5" id="KW-0342">GTP-binding</keyword>
<comment type="catalytic activity">
    <reaction evidence="1 5">
        <text>GTP + H2O = 7,8-dihydroneopterin 3'-triphosphate + formate + H(+)</text>
        <dbReference type="Rhea" id="RHEA:17473"/>
        <dbReference type="ChEBI" id="CHEBI:15377"/>
        <dbReference type="ChEBI" id="CHEBI:15378"/>
        <dbReference type="ChEBI" id="CHEBI:15740"/>
        <dbReference type="ChEBI" id="CHEBI:37565"/>
        <dbReference type="ChEBI" id="CHEBI:58462"/>
        <dbReference type="EC" id="3.5.4.16"/>
    </reaction>
</comment>
<keyword evidence="4 5" id="KW-0378">Hydrolase</keyword>
<dbReference type="GO" id="GO:0006730">
    <property type="term" value="P:one-carbon metabolic process"/>
    <property type="evidence" value="ECO:0007669"/>
    <property type="project" value="UniProtKB-UniRule"/>
</dbReference>
<keyword evidence="5" id="KW-0547">Nucleotide-binding</keyword>
<dbReference type="InterPro" id="IPR001474">
    <property type="entry name" value="GTP_CycHdrlase_I"/>
</dbReference>
<dbReference type="GO" id="GO:0006729">
    <property type="term" value="P:tetrahydrobiopterin biosynthetic process"/>
    <property type="evidence" value="ECO:0007669"/>
    <property type="project" value="TreeGrafter"/>
</dbReference>
<dbReference type="PANTHER" id="PTHR11109">
    <property type="entry name" value="GTP CYCLOHYDROLASE I"/>
    <property type="match status" value="1"/>
</dbReference>
<dbReference type="FunFam" id="3.30.1130.10:FF:000001">
    <property type="entry name" value="GTP cyclohydrolase 1"/>
    <property type="match status" value="1"/>
</dbReference>
<accession>A0AAU8HRW6</accession>
<dbReference type="EMBL" id="CP159485">
    <property type="protein sequence ID" value="XCI28234.1"/>
    <property type="molecule type" value="Genomic_DNA"/>
</dbReference>
<dbReference type="EC" id="3.5.4.16" evidence="5"/>
<dbReference type="NCBIfam" id="NF006826">
    <property type="entry name" value="PRK09347.1-3"/>
    <property type="match status" value="1"/>
</dbReference>
<dbReference type="RefSeq" id="WP_353892808.1">
    <property type="nucleotide sequence ID" value="NZ_CP159485.1"/>
</dbReference>
<dbReference type="InterPro" id="IPR020602">
    <property type="entry name" value="GTP_CycHdrlase_I_dom"/>
</dbReference>
<dbReference type="Gene3D" id="3.30.1130.10">
    <property type="match status" value="1"/>
</dbReference>
<dbReference type="GO" id="GO:0003934">
    <property type="term" value="F:GTP cyclohydrolase I activity"/>
    <property type="evidence" value="ECO:0007669"/>
    <property type="project" value="UniProtKB-UniRule"/>
</dbReference>
<dbReference type="Gene3D" id="1.10.286.10">
    <property type="match status" value="1"/>
</dbReference>
<feature type="binding site" evidence="5">
    <location>
        <position position="88"/>
    </location>
    <ligand>
        <name>Zn(2+)</name>
        <dbReference type="ChEBI" id="CHEBI:29105"/>
    </ligand>
</feature>
<dbReference type="NCBIfam" id="TIGR00063">
    <property type="entry name" value="folE"/>
    <property type="match status" value="1"/>
</dbReference>